<protein>
    <recommendedName>
        <fullName evidence="7">Major facilitator superfamily (MFS) profile domain-containing protein</fullName>
    </recommendedName>
</protein>
<organism evidence="8 9">
    <name type="scientific">Gymnopilus dilepis</name>
    <dbReference type="NCBI Taxonomy" id="231916"/>
    <lineage>
        <taxon>Eukaryota</taxon>
        <taxon>Fungi</taxon>
        <taxon>Dikarya</taxon>
        <taxon>Basidiomycota</taxon>
        <taxon>Agaricomycotina</taxon>
        <taxon>Agaricomycetes</taxon>
        <taxon>Agaricomycetidae</taxon>
        <taxon>Agaricales</taxon>
        <taxon>Agaricineae</taxon>
        <taxon>Hymenogastraceae</taxon>
        <taxon>Gymnopilus</taxon>
    </lineage>
</organism>
<feature type="transmembrane region" description="Helical" evidence="6">
    <location>
        <begin position="178"/>
        <end position="199"/>
    </location>
</feature>
<proteinExistence type="predicted"/>
<comment type="subcellular location">
    <subcellularLocation>
        <location evidence="1">Membrane</location>
        <topology evidence="1">Multi-pass membrane protein</topology>
    </subcellularLocation>
</comment>
<feature type="transmembrane region" description="Helical" evidence="6">
    <location>
        <begin position="92"/>
        <end position="112"/>
    </location>
</feature>
<evidence type="ECO:0000256" key="6">
    <source>
        <dbReference type="SAM" id="Phobius"/>
    </source>
</evidence>
<evidence type="ECO:0000256" key="3">
    <source>
        <dbReference type="ARBA" id="ARBA00022989"/>
    </source>
</evidence>
<feature type="transmembrane region" description="Helical" evidence="6">
    <location>
        <begin position="480"/>
        <end position="497"/>
    </location>
</feature>
<feature type="transmembrane region" description="Helical" evidence="6">
    <location>
        <begin position="119"/>
        <end position="138"/>
    </location>
</feature>
<evidence type="ECO:0000256" key="5">
    <source>
        <dbReference type="SAM" id="MobiDB-lite"/>
    </source>
</evidence>
<name>A0A409VWG8_9AGAR</name>
<dbReference type="InterPro" id="IPR011701">
    <property type="entry name" value="MFS"/>
</dbReference>
<keyword evidence="4 6" id="KW-0472">Membrane</keyword>
<dbReference type="PANTHER" id="PTHR23502:SF181">
    <property type="entry name" value="MAJOR FACILITATOR SUPERFAMILY (MFS) PROFILE DOMAIN-CONTAINING PROTEIN"/>
    <property type="match status" value="1"/>
</dbReference>
<evidence type="ECO:0000256" key="1">
    <source>
        <dbReference type="ARBA" id="ARBA00004141"/>
    </source>
</evidence>
<dbReference type="PROSITE" id="PS50850">
    <property type="entry name" value="MFS"/>
    <property type="match status" value="1"/>
</dbReference>
<evidence type="ECO:0000313" key="9">
    <source>
        <dbReference type="Proteomes" id="UP000284706"/>
    </source>
</evidence>
<accession>A0A409VWG8</accession>
<gene>
    <name evidence="8" type="ORF">CVT26_013204</name>
</gene>
<feature type="region of interest" description="Disordered" evidence="5">
    <location>
        <begin position="1"/>
        <end position="22"/>
    </location>
</feature>
<evidence type="ECO:0000256" key="2">
    <source>
        <dbReference type="ARBA" id="ARBA00022692"/>
    </source>
</evidence>
<keyword evidence="3 6" id="KW-1133">Transmembrane helix</keyword>
<keyword evidence="2 6" id="KW-0812">Transmembrane</keyword>
<comment type="caution">
    <text evidence="8">The sequence shown here is derived from an EMBL/GenBank/DDBJ whole genome shotgun (WGS) entry which is preliminary data.</text>
</comment>
<dbReference type="GO" id="GO:0022857">
    <property type="term" value="F:transmembrane transporter activity"/>
    <property type="evidence" value="ECO:0007669"/>
    <property type="project" value="InterPro"/>
</dbReference>
<dbReference type="Pfam" id="PF07690">
    <property type="entry name" value="MFS_1"/>
    <property type="match status" value="1"/>
</dbReference>
<feature type="transmembrane region" description="Helical" evidence="6">
    <location>
        <begin position="314"/>
        <end position="336"/>
    </location>
</feature>
<feature type="transmembrane region" description="Helical" evidence="6">
    <location>
        <begin position="52"/>
        <end position="72"/>
    </location>
</feature>
<keyword evidence="9" id="KW-1185">Reference proteome</keyword>
<evidence type="ECO:0000259" key="7">
    <source>
        <dbReference type="PROSITE" id="PS50850"/>
    </source>
</evidence>
<dbReference type="Proteomes" id="UP000284706">
    <property type="component" value="Unassembled WGS sequence"/>
</dbReference>
<dbReference type="AlphaFoldDB" id="A0A409VWG8"/>
<feature type="transmembrane region" description="Helical" evidence="6">
    <location>
        <begin position="348"/>
        <end position="370"/>
    </location>
</feature>
<dbReference type="OrthoDB" id="2585655at2759"/>
<dbReference type="EMBL" id="NHYE01005535">
    <property type="protein sequence ID" value="PPQ70605.1"/>
    <property type="molecule type" value="Genomic_DNA"/>
</dbReference>
<dbReference type="InParanoid" id="A0A409VWG8"/>
<dbReference type="SUPFAM" id="SSF103473">
    <property type="entry name" value="MFS general substrate transporter"/>
    <property type="match status" value="1"/>
</dbReference>
<sequence>MTRKIATEQVNEHDKDSSTSIGVKLDHNGLPLLPQPTNSPYDPLNYPTWLKCAILVQVSFLAFLATLNVAIINPAVVPLAEEFNIGRVTATYQTTIAIGTSGLGPLVFTPFANVYGHRSAYLVSVLIGLASAVGSASAKSFGTLIVARAINGLGPSAAMGLGAGTVVDLFFEHQRGKAMGFFTLMSTNGAHLAPIVGGYVARDGGWRWCFWAGAIMNGVMFIFAFFLMPETLFDRPQDDSTDKEVLAHNEKYDTQVEVSVVGSVYEPPPFTFKDYMHRMWFWDLDRPASRRMKATDFVVKPLSMLKYPSVAFPALYYAVTYGFASIEPALTLATLFTQFYHFDTVRNGLANGVSLLVGATLGELFSGPITDAMMLRARRRALSRGENAPAEVRLHGIWTGAFTVPMQVAFGEPVEVITERSPVDGITIHFATTFIAPCIGMVLPFAQAVACFGIQIVNSVCYTYSCSDCYRSRSNDVSQCFNFFRQIFGLTLGFYSIPFGDKIGFEWSFTVFAAICIVTFLPIVALMYKGEKWRNTLGEPEDY</sequence>
<reference evidence="8 9" key="1">
    <citation type="journal article" date="2018" name="Evol. Lett.">
        <title>Horizontal gene cluster transfer increased hallucinogenic mushroom diversity.</title>
        <authorList>
            <person name="Reynolds H.T."/>
            <person name="Vijayakumar V."/>
            <person name="Gluck-Thaler E."/>
            <person name="Korotkin H.B."/>
            <person name="Matheny P.B."/>
            <person name="Slot J.C."/>
        </authorList>
    </citation>
    <scope>NUCLEOTIDE SEQUENCE [LARGE SCALE GENOMIC DNA]</scope>
    <source>
        <strain evidence="8 9">SRW20</strain>
    </source>
</reference>
<dbReference type="STRING" id="231916.A0A409VWG8"/>
<evidence type="ECO:0000313" key="8">
    <source>
        <dbReference type="EMBL" id="PPQ70605.1"/>
    </source>
</evidence>
<feature type="transmembrane region" description="Helical" evidence="6">
    <location>
        <begin position="205"/>
        <end position="227"/>
    </location>
</feature>
<dbReference type="PANTHER" id="PTHR23502">
    <property type="entry name" value="MAJOR FACILITATOR SUPERFAMILY"/>
    <property type="match status" value="1"/>
</dbReference>
<dbReference type="GO" id="GO:0005886">
    <property type="term" value="C:plasma membrane"/>
    <property type="evidence" value="ECO:0007669"/>
    <property type="project" value="TreeGrafter"/>
</dbReference>
<evidence type="ECO:0000256" key="4">
    <source>
        <dbReference type="ARBA" id="ARBA00023136"/>
    </source>
</evidence>
<dbReference type="InterPro" id="IPR020846">
    <property type="entry name" value="MFS_dom"/>
</dbReference>
<feature type="domain" description="Major facilitator superfamily (MFS) profile" evidence="7">
    <location>
        <begin position="54"/>
        <end position="531"/>
    </location>
</feature>
<feature type="transmembrane region" description="Helical" evidence="6">
    <location>
        <begin position="509"/>
        <end position="528"/>
    </location>
</feature>
<dbReference type="InterPro" id="IPR036259">
    <property type="entry name" value="MFS_trans_sf"/>
</dbReference>
<dbReference type="Gene3D" id="1.20.1250.20">
    <property type="entry name" value="MFS general substrate transporter like domains"/>
    <property type="match status" value="1"/>
</dbReference>